<evidence type="ECO:0008006" key="5">
    <source>
        <dbReference type="Google" id="ProtNLM"/>
    </source>
</evidence>
<accession>A0A2V3WCT3</accession>
<feature type="region of interest" description="Disordered" evidence="1">
    <location>
        <begin position="23"/>
        <end position="78"/>
    </location>
</feature>
<evidence type="ECO:0000313" key="3">
    <source>
        <dbReference type="EMBL" id="PXW91802.1"/>
    </source>
</evidence>
<reference evidence="3 4" key="1">
    <citation type="submission" date="2018-05" db="EMBL/GenBank/DDBJ databases">
        <title>Genomic Encyclopedia of Type Strains, Phase IV (KMG-IV): sequencing the most valuable type-strain genomes for metagenomic binning, comparative biology and taxonomic classification.</title>
        <authorList>
            <person name="Goeker M."/>
        </authorList>
    </citation>
    <scope>NUCLEOTIDE SEQUENCE [LARGE SCALE GENOMIC DNA]</scope>
    <source>
        <strain evidence="3 4">DSM 22440</strain>
    </source>
</reference>
<proteinExistence type="predicted"/>
<evidence type="ECO:0000313" key="4">
    <source>
        <dbReference type="Proteomes" id="UP000247922"/>
    </source>
</evidence>
<protein>
    <recommendedName>
        <fullName evidence="5">Cyclophilin-like domain-containing protein</fullName>
    </recommendedName>
</protein>
<gene>
    <name evidence="3" type="ORF">DES38_104237</name>
</gene>
<organism evidence="3 4">
    <name type="scientific">Streptohalobacillus salinus</name>
    <dbReference type="NCBI Taxonomy" id="621096"/>
    <lineage>
        <taxon>Bacteria</taxon>
        <taxon>Bacillati</taxon>
        <taxon>Bacillota</taxon>
        <taxon>Bacilli</taxon>
        <taxon>Bacillales</taxon>
        <taxon>Bacillaceae</taxon>
        <taxon>Streptohalobacillus</taxon>
    </lineage>
</organism>
<evidence type="ECO:0000256" key="2">
    <source>
        <dbReference type="SAM" id="SignalP"/>
    </source>
</evidence>
<feature type="chain" id="PRO_5039164716" description="Cyclophilin-like domain-containing protein" evidence="2">
    <location>
        <begin position="25"/>
        <end position="229"/>
    </location>
</feature>
<dbReference type="Proteomes" id="UP000247922">
    <property type="component" value="Unassembled WGS sequence"/>
</dbReference>
<sequence>MQLLKALFAMLLTFFLLTACGTMDDDNEENTGTNDQTEDMTSDEDEIDSDDETDSDDDPSDDMDDEETDDDQPSLPDLAEEKTVTMQIEGMEETIQVDLHQDEAADFSVYVPEDMLAEFDDGNIDIFTNFTATLNRDARFFIYEEDQDDMLELLNAQGFTAEGVEDDAFVYTNSLAEWVLAKDGFTGRVSQQTHGDETFMLGYHYPVEYGDGFSARSAIIVDELVWHKP</sequence>
<feature type="signal peptide" evidence="2">
    <location>
        <begin position="1"/>
        <end position="24"/>
    </location>
</feature>
<name>A0A2V3WCT3_9BACI</name>
<feature type="compositionally biased region" description="Acidic residues" evidence="1">
    <location>
        <begin position="36"/>
        <end position="72"/>
    </location>
</feature>
<dbReference type="PROSITE" id="PS51257">
    <property type="entry name" value="PROKAR_LIPOPROTEIN"/>
    <property type="match status" value="1"/>
</dbReference>
<dbReference type="EMBL" id="QJJR01000004">
    <property type="protein sequence ID" value="PXW91802.1"/>
    <property type="molecule type" value="Genomic_DNA"/>
</dbReference>
<keyword evidence="4" id="KW-1185">Reference proteome</keyword>
<comment type="caution">
    <text evidence="3">The sequence shown here is derived from an EMBL/GenBank/DDBJ whole genome shotgun (WGS) entry which is preliminary data.</text>
</comment>
<evidence type="ECO:0000256" key="1">
    <source>
        <dbReference type="SAM" id="MobiDB-lite"/>
    </source>
</evidence>
<keyword evidence="2" id="KW-0732">Signal</keyword>
<dbReference type="AlphaFoldDB" id="A0A2V3WCT3"/>